<feature type="region of interest" description="Disordered" evidence="1">
    <location>
        <begin position="97"/>
        <end position="123"/>
    </location>
</feature>
<sequence length="123" mass="13873">MWSIVQLAATLLGQLHISTRIFPQTIPTFYTPVQSSTIIFPQTTPTFSPFQSSTRIFPQTTPTLSIPFHVTVQVSLSQIGPIASTVRIKHSTTDFDRFSSVRNHRRKSQTSSHVARSHATRRH</sequence>
<proteinExistence type="predicted"/>
<accession>A0A8D8Z4Y6</accession>
<evidence type="ECO:0000256" key="1">
    <source>
        <dbReference type="SAM" id="MobiDB-lite"/>
    </source>
</evidence>
<evidence type="ECO:0000313" key="2">
    <source>
        <dbReference type="EMBL" id="CAG6739866.1"/>
    </source>
</evidence>
<reference evidence="2" key="1">
    <citation type="submission" date="2021-05" db="EMBL/GenBank/DDBJ databases">
        <authorList>
            <person name="Alioto T."/>
            <person name="Alioto T."/>
            <person name="Gomez Garrido J."/>
        </authorList>
    </citation>
    <scope>NUCLEOTIDE SEQUENCE</scope>
</reference>
<name>A0A8D8Z4Y6_9HEMI</name>
<dbReference type="EMBL" id="HBUF01415903">
    <property type="protein sequence ID" value="CAG6739866.1"/>
    <property type="molecule type" value="Transcribed_RNA"/>
</dbReference>
<dbReference type="AlphaFoldDB" id="A0A8D8Z4Y6"/>
<dbReference type="EMBL" id="HBUF01415904">
    <property type="protein sequence ID" value="CAG6739868.1"/>
    <property type="molecule type" value="Transcribed_RNA"/>
</dbReference>
<organism evidence="2">
    <name type="scientific">Cacopsylla melanoneura</name>
    <dbReference type="NCBI Taxonomy" id="428564"/>
    <lineage>
        <taxon>Eukaryota</taxon>
        <taxon>Metazoa</taxon>
        <taxon>Ecdysozoa</taxon>
        <taxon>Arthropoda</taxon>
        <taxon>Hexapoda</taxon>
        <taxon>Insecta</taxon>
        <taxon>Pterygota</taxon>
        <taxon>Neoptera</taxon>
        <taxon>Paraneoptera</taxon>
        <taxon>Hemiptera</taxon>
        <taxon>Sternorrhyncha</taxon>
        <taxon>Psylloidea</taxon>
        <taxon>Psyllidae</taxon>
        <taxon>Psyllinae</taxon>
        <taxon>Cacopsylla</taxon>
    </lineage>
</organism>
<protein>
    <submittedName>
        <fullName evidence="2">Uncharacterized protein</fullName>
    </submittedName>
</protein>